<dbReference type="InterPro" id="IPR013094">
    <property type="entry name" value="AB_hydrolase_3"/>
</dbReference>
<dbReference type="STRING" id="35608.A0A2U1L5U7"/>
<keyword evidence="4" id="KW-1185">Reference proteome</keyword>
<proteinExistence type="inferred from homology"/>
<dbReference type="OrthoDB" id="408631at2759"/>
<dbReference type="EMBL" id="PKPP01011306">
    <property type="protein sequence ID" value="PWA44380.1"/>
    <property type="molecule type" value="Genomic_DNA"/>
</dbReference>
<dbReference type="Gene3D" id="3.40.50.1820">
    <property type="entry name" value="alpha/beta hydrolase"/>
    <property type="match status" value="1"/>
</dbReference>
<dbReference type="InterPro" id="IPR050466">
    <property type="entry name" value="Carboxylest/Gibb_receptor"/>
</dbReference>
<dbReference type="PANTHER" id="PTHR23024:SF670">
    <property type="entry name" value="CARBOXYLESTERASE"/>
    <property type="match status" value="1"/>
</dbReference>
<gene>
    <name evidence="3" type="ORF">CTI12_AA524790</name>
</gene>
<dbReference type="Proteomes" id="UP000245207">
    <property type="component" value="Unassembled WGS sequence"/>
</dbReference>
<reference evidence="3 4" key="1">
    <citation type="journal article" date="2018" name="Mol. Plant">
        <title>The genome of Artemisia annua provides insight into the evolution of Asteraceae family and artemisinin biosynthesis.</title>
        <authorList>
            <person name="Shen Q."/>
            <person name="Zhang L."/>
            <person name="Liao Z."/>
            <person name="Wang S."/>
            <person name="Yan T."/>
            <person name="Shi P."/>
            <person name="Liu M."/>
            <person name="Fu X."/>
            <person name="Pan Q."/>
            <person name="Wang Y."/>
            <person name="Lv Z."/>
            <person name="Lu X."/>
            <person name="Zhang F."/>
            <person name="Jiang W."/>
            <person name="Ma Y."/>
            <person name="Chen M."/>
            <person name="Hao X."/>
            <person name="Li L."/>
            <person name="Tang Y."/>
            <person name="Lv G."/>
            <person name="Zhou Y."/>
            <person name="Sun X."/>
            <person name="Brodelius P.E."/>
            <person name="Rose J.K.C."/>
            <person name="Tang K."/>
        </authorList>
    </citation>
    <scope>NUCLEOTIDE SEQUENCE [LARGE SCALE GENOMIC DNA]</scope>
    <source>
        <strain evidence="4">cv. Huhao1</strain>
        <tissue evidence="3">Leaf</tissue>
    </source>
</reference>
<protein>
    <submittedName>
        <fullName evidence="3">Alpha/Beta hydrolase fold protein</fullName>
    </submittedName>
</protein>
<comment type="similarity">
    <text evidence="1">Belongs to the 'GDXG' lipolytic enzyme family.</text>
</comment>
<evidence type="ECO:0000259" key="2">
    <source>
        <dbReference type="Pfam" id="PF07859"/>
    </source>
</evidence>
<evidence type="ECO:0000256" key="1">
    <source>
        <dbReference type="ARBA" id="ARBA00010515"/>
    </source>
</evidence>
<dbReference type="GO" id="GO:0016787">
    <property type="term" value="F:hydrolase activity"/>
    <property type="evidence" value="ECO:0007669"/>
    <property type="project" value="UniProtKB-KW"/>
</dbReference>
<feature type="domain" description="Alpha/beta hydrolase fold-3" evidence="2">
    <location>
        <begin position="83"/>
        <end position="302"/>
    </location>
</feature>
<dbReference type="PANTHER" id="PTHR23024">
    <property type="entry name" value="ARYLACETAMIDE DEACETYLASE"/>
    <property type="match status" value="1"/>
</dbReference>
<dbReference type="SUPFAM" id="SSF53474">
    <property type="entry name" value="alpha/beta-Hydrolases"/>
    <property type="match status" value="1"/>
</dbReference>
<keyword evidence="3" id="KW-0378">Hydrolase</keyword>
<dbReference type="AlphaFoldDB" id="A0A2U1L5U7"/>
<sequence>MNPGFHSKYMSTSDEFPIHFHGWLRIHKDGTCERFIGNNIAPPGTDSLTGVQSKDVVISLKTGVFVRLYVPKTLVPNKKLPTLIYYHGGGYVTESAASSTYQPTLNLITKESNVIIVSVNYRLAPEYLIPIAYEDSWEAIKWVATHARGHGPDSWLNDHADLENMFFVGDSVGANIAHNMAIRAGLNSDGIINLKGVILLHPYFGGKDPIGAEAGKNKQFKAFSDNLWMFANPLGIGLDDPLYNPAMDTHISVFGCAKILLCVGENDKLKDRGMNYKKVMEKSGWKGKVEVLESKGEGHVFFFSNPSCENARILRNRICTFINPIRSKA</sequence>
<name>A0A2U1L5U7_ARTAN</name>
<accession>A0A2U1L5U7</accession>
<evidence type="ECO:0000313" key="3">
    <source>
        <dbReference type="EMBL" id="PWA44380.1"/>
    </source>
</evidence>
<organism evidence="3 4">
    <name type="scientific">Artemisia annua</name>
    <name type="common">Sweet wormwood</name>
    <dbReference type="NCBI Taxonomy" id="35608"/>
    <lineage>
        <taxon>Eukaryota</taxon>
        <taxon>Viridiplantae</taxon>
        <taxon>Streptophyta</taxon>
        <taxon>Embryophyta</taxon>
        <taxon>Tracheophyta</taxon>
        <taxon>Spermatophyta</taxon>
        <taxon>Magnoliopsida</taxon>
        <taxon>eudicotyledons</taxon>
        <taxon>Gunneridae</taxon>
        <taxon>Pentapetalae</taxon>
        <taxon>asterids</taxon>
        <taxon>campanulids</taxon>
        <taxon>Asterales</taxon>
        <taxon>Asteraceae</taxon>
        <taxon>Asteroideae</taxon>
        <taxon>Anthemideae</taxon>
        <taxon>Artemisiinae</taxon>
        <taxon>Artemisia</taxon>
    </lineage>
</organism>
<dbReference type="Pfam" id="PF07859">
    <property type="entry name" value="Abhydrolase_3"/>
    <property type="match status" value="1"/>
</dbReference>
<comment type="caution">
    <text evidence="3">The sequence shown here is derived from an EMBL/GenBank/DDBJ whole genome shotgun (WGS) entry which is preliminary data.</text>
</comment>
<dbReference type="InterPro" id="IPR029058">
    <property type="entry name" value="AB_hydrolase_fold"/>
</dbReference>
<evidence type="ECO:0000313" key="4">
    <source>
        <dbReference type="Proteomes" id="UP000245207"/>
    </source>
</evidence>